<accession>A0A450TUQ2</accession>
<dbReference type="InterPro" id="IPR023614">
    <property type="entry name" value="Porin_dom_sf"/>
</dbReference>
<evidence type="ECO:0000256" key="9">
    <source>
        <dbReference type="ARBA" id="ARBA00023136"/>
    </source>
</evidence>
<dbReference type="Gene3D" id="2.40.160.10">
    <property type="entry name" value="Porin"/>
    <property type="match status" value="1"/>
</dbReference>
<dbReference type="SUPFAM" id="SSF56935">
    <property type="entry name" value="Porins"/>
    <property type="match status" value="1"/>
</dbReference>
<keyword evidence="8" id="KW-0626">Porin</keyword>
<dbReference type="EMBL" id="CAADEZ010000660">
    <property type="protein sequence ID" value="VFJ72712.1"/>
    <property type="molecule type" value="Genomic_DNA"/>
</dbReference>
<dbReference type="GO" id="GO:0006811">
    <property type="term" value="P:monoatomic ion transport"/>
    <property type="evidence" value="ECO:0007669"/>
    <property type="project" value="UniProtKB-KW"/>
</dbReference>
<evidence type="ECO:0000313" key="13">
    <source>
        <dbReference type="EMBL" id="VFJ72712.1"/>
    </source>
</evidence>
<evidence type="ECO:0000256" key="11">
    <source>
        <dbReference type="SAM" id="MobiDB-lite"/>
    </source>
</evidence>
<keyword evidence="10" id="KW-0998">Cell outer membrane</keyword>
<dbReference type="GO" id="GO:0015288">
    <property type="term" value="F:porin activity"/>
    <property type="evidence" value="ECO:0007669"/>
    <property type="project" value="UniProtKB-KW"/>
</dbReference>
<evidence type="ECO:0000256" key="8">
    <source>
        <dbReference type="ARBA" id="ARBA00023114"/>
    </source>
</evidence>
<comment type="subunit">
    <text evidence="2">Homotrimer.</text>
</comment>
<organism evidence="13">
    <name type="scientific">Candidatus Kentrum sp. FM</name>
    <dbReference type="NCBI Taxonomy" id="2126340"/>
    <lineage>
        <taxon>Bacteria</taxon>
        <taxon>Pseudomonadati</taxon>
        <taxon>Pseudomonadota</taxon>
        <taxon>Gammaproteobacteria</taxon>
        <taxon>Candidatus Kentrum</taxon>
    </lineage>
</organism>
<dbReference type="PANTHER" id="PTHR34501">
    <property type="entry name" value="PROTEIN YDDL-RELATED"/>
    <property type="match status" value="1"/>
</dbReference>
<dbReference type="GO" id="GO:0009279">
    <property type="term" value="C:cell outer membrane"/>
    <property type="evidence" value="ECO:0007669"/>
    <property type="project" value="UniProtKB-SubCell"/>
</dbReference>
<keyword evidence="9" id="KW-0472">Membrane</keyword>
<dbReference type="Pfam" id="PF13609">
    <property type="entry name" value="Porin_4"/>
    <property type="match status" value="1"/>
</dbReference>
<proteinExistence type="predicted"/>
<keyword evidence="6" id="KW-0732">Signal</keyword>
<comment type="subcellular location">
    <subcellularLocation>
        <location evidence="1">Cell outer membrane</location>
        <topology evidence="1">Multi-pass membrane protein</topology>
    </subcellularLocation>
</comment>
<keyword evidence="4" id="KW-1134">Transmembrane beta strand</keyword>
<evidence type="ECO:0000256" key="7">
    <source>
        <dbReference type="ARBA" id="ARBA00023065"/>
    </source>
</evidence>
<feature type="region of interest" description="Disordered" evidence="11">
    <location>
        <begin position="1"/>
        <end position="28"/>
    </location>
</feature>
<dbReference type="GO" id="GO:0046930">
    <property type="term" value="C:pore complex"/>
    <property type="evidence" value="ECO:0007669"/>
    <property type="project" value="UniProtKB-KW"/>
</dbReference>
<evidence type="ECO:0000259" key="12">
    <source>
        <dbReference type="Pfam" id="PF13609"/>
    </source>
</evidence>
<evidence type="ECO:0000256" key="2">
    <source>
        <dbReference type="ARBA" id="ARBA00011233"/>
    </source>
</evidence>
<dbReference type="PANTHER" id="PTHR34501:SF9">
    <property type="entry name" value="MAJOR OUTER MEMBRANE PROTEIN P.IA"/>
    <property type="match status" value="1"/>
</dbReference>
<evidence type="ECO:0000256" key="4">
    <source>
        <dbReference type="ARBA" id="ARBA00022452"/>
    </source>
</evidence>
<dbReference type="InterPro" id="IPR050298">
    <property type="entry name" value="Gram-neg_bact_OMP"/>
</dbReference>
<evidence type="ECO:0000256" key="1">
    <source>
        <dbReference type="ARBA" id="ARBA00004571"/>
    </source>
</evidence>
<dbReference type="AlphaFoldDB" id="A0A450TUQ2"/>
<evidence type="ECO:0000256" key="5">
    <source>
        <dbReference type="ARBA" id="ARBA00022692"/>
    </source>
</evidence>
<keyword evidence="3" id="KW-0813">Transport</keyword>
<evidence type="ECO:0000256" key="3">
    <source>
        <dbReference type="ARBA" id="ARBA00022448"/>
    </source>
</evidence>
<evidence type="ECO:0000256" key="10">
    <source>
        <dbReference type="ARBA" id="ARBA00023237"/>
    </source>
</evidence>
<evidence type="ECO:0000256" key="6">
    <source>
        <dbReference type="ARBA" id="ARBA00022729"/>
    </source>
</evidence>
<dbReference type="InterPro" id="IPR033900">
    <property type="entry name" value="Gram_neg_porin_domain"/>
</dbReference>
<dbReference type="CDD" id="cd00342">
    <property type="entry name" value="gram_neg_porins"/>
    <property type="match status" value="1"/>
</dbReference>
<feature type="compositionally biased region" description="Polar residues" evidence="11">
    <location>
        <begin position="13"/>
        <end position="22"/>
    </location>
</feature>
<keyword evidence="7" id="KW-0406">Ion transport</keyword>
<keyword evidence="5" id="KW-0812">Transmembrane</keyword>
<name>A0A450TUQ2_9GAMM</name>
<gene>
    <name evidence="13" type="ORF">BECKFM1743A_GA0114220_106602</name>
</gene>
<reference evidence="13" key="1">
    <citation type="submission" date="2019-02" db="EMBL/GenBank/DDBJ databases">
        <authorList>
            <person name="Gruber-Vodicka R. H."/>
            <person name="Seah K. B. B."/>
        </authorList>
    </citation>
    <scope>NUCLEOTIDE SEQUENCE</scope>
    <source>
        <strain evidence="13">BECK_BZ163</strain>
    </source>
</reference>
<protein>
    <submittedName>
        <fullName evidence="13">Outer membrane protein (Porin)</fullName>
    </submittedName>
</protein>
<sequence>MQKKILPHGMNTLFDNRQQPIDSQEDRNRKNLPRVALLSLLAAGASAIPGAAMADITSNGSDITIYGKIRSSWDYVTYDQASGVDDVDDDTAVFRSSYLGFKGTEALTSDLAGIWQVETHLHTDKNVVQLRNTFVGLEHDKWGEIIFGKHDTPYRMNTNKLDIFRDTIADNNNIMGTHLVSNDIDGDGNADKSEIGVDVMLPKRNFDERASNLVMYQTPKFHGLQGLIARESFSQPEDDSDDEYEGFSGSVTYDRKPYYAAVAYEMWEGDGNRNATGRDKVDAWNFAAGYTFGNRFGKSKICFIYEDIDHGEQNSTMSRSAFWTGFSHRIGANEFKIAYAAADDSEASTRAVGGNDDGADNLSIGIEHHFSKRTRVYAIYTHMDNDEHANYGLFKQDNTWLGASTGINSFYAHTGANGKNIDSISLGISHGF</sequence>
<feature type="domain" description="Porin" evidence="12">
    <location>
        <begin position="43"/>
        <end position="387"/>
    </location>
</feature>